<dbReference type="EMBL" id="CP017686">
    <property type="protein sequence ID" value="AYQ54492.1"/>
    <property type="molecule type" value="Genomic_DNA"/>
</dbReference>
<sequence length="155" mass="17118">MADEFEPLIVAFCCNWCSYAGADNAGVGRRQMPPNFRIIRTMCSARIDPDFVLRALSKGADGVIVLGCHPADCHYIGGNYRARRRIALLRLVLEQYGFDPRRLKLEWVSASEGEKFQSTMVSFIDTIKALGPTPVKSAKTIAQEENAAAHAVKEA</sequence>
<dbReference type="AlphaFoldDB" id="A0A3G3IG25"/>
<accession>A0A3G3IG25</accession>
<dbReference type="InterPro" id="IPR003813">
    <property type="entry name" value="MvhD/FlpD"/>
</dbReference>
<evidence type="ECO:0000313" key="7">
    <source>
        <dbReference type="Proteomes" id="UP000273278"/>
    </source>
</evidence>
<dbReference type="GO" id="GO:0051536">
    <property type="term" value="F:iron-sulfur cluster binding"/>
    <property type="evidence" value="ECO:0007669"/>
    <property type="project" value="UniProtKB-KW"/>
</dbReference>
<evidence type="ECO:0000256" key="1">
    <source>
        <dbReference type="ARBA" id="ARBA00022723"/>
    </source>
</evidence>
<evidence type="ECO:0000259" key="5">
    <source>
        <dbReference type="Pfam" id="PF02662"/>
    </source>
</evidence>
<evidence type="ECO:0000256" key="4">
    <source>
        <dbReference type="ARBA" id="ARBA00023014"/>
    </source>
</evidence>
<organism evidence="6 7">
    <name type="scientific">Methanomethylophilus alvi</name>
    <dbReference type="NCBI Taxonomy" id="1291540"/>
    <lineage>
        <taxon>Archaea</taxon>
        <taxon>Methanobacteriati</taxon>
        <taxon>Thermoplasmatota</taxon>
        <taxon>Thermoplasmata</taxon>
        <taxon>Methanomassiliicoccales</taxon>
        <taxon>Methanomethylophilaceae</taxon>
        <taxon>Methanomethylophilus</taxon>
    </lineage>
</organism>
<keyword evidence="4" id="KW-0411">Iron-sulfur</keyword>
<protein>
    <submittedName>
        <fullName evidence="6">Methyl-viologen-reducing hydrogenase subunit delta</fullName>
    </submittedName>
</protein>
<keyword evidence="3" id="KW-0408">Iron</keyword>
<dbReference type="GeneID" id="41321101"/>
<proteinExistence type="predicted"/>
<dbReference type="Pfam" id="PF02662">
    <property type="entry name" value="FlpD"/>
    <property type="match status" value="1"/>
</dbReference>
<evidence type="ECO:0000256" key="3">
    <source>
        <dbReference type="ARBA" id="ARBA00023004"/>
    </source>
</evidence>
<dbReference type="OMA" id="FPCTGRI"/>
<keyword evidence="1" id="KW-0479">Metal-binding</keyword>
<dbReference type="RefSeq" id="WP_015504204.1">
    <property type="nucleotide sequence ID" value="NZ_CAYARL010000008.1"/>
</dbReference>
<name>A0A3G3IG25_9ARCH</name>
<gene>
    <name evidence="6" type="ORF">BKD89_01495</name>
</gene>
<feature type="domain" description="F420-non-reducing hydrogenase iron-sulfur subunit D" evidence="5">
    <location>
        <begin position="9"/>
        <end position="131"/>
    </location>
</feature>
<evidence type="ECO:0000256" key="2">
    <source>
        <dbReference type="ARBA" id="ARBA00023002"/>
    </source>
</evidence>
<keyword evidence="2" id="KW-0560">Oxidoreductase</keyword>
<dbReference type="GO" id="GO:0046872">
    <property type="term" value="F:metal ion binding"/>
    <property type="evidence" value="ECO:0007669"/>
    <property type="project" value="UniProtKB-KW"/>
</dbReference>
<reference evidence="6 7" key="1">
    <citation type="submission" date="2016-10" db="EMBL/GenBank/DDBJ databases">
        <title>Complete genome of the TMA-utilizing, human hosted archaeon Methanomethylophilus alvus Gen. nov, sp. nov., strain Mx-05, derived from a pure culture.</title>
        <authorList>
            <person name="Brugere J.-F."/>
            <person name="Ben Hania W."/>
            <person name="Chaudhary P.P."/>
            <person name="Gaci N."/>
            <person name="Borrel G."/>
            <person name="Cao Van Tuat L."/>
            <person name="Fardeau M.-L."/>
            <person name="Harris H.M.B."/>
            <person name="O'Toole P.W."/>
            <person name="Ollivier B."/>
        </authorList>
    </citation>
    <scope>NUCLEOTIDE SEQUENCE [LARGE SCALE GENOMIC DNA]</scope>
    <source>
        <strain evidence="6 7">Mx-05</strain>
    </source>
</reference>
<dbReference type="Proteomes" id="UP000273278">
    <property type="component" value="Chromosome"/>
</dbReference>
<dbReference type="GO" id="GO:0016491">
    <property type="term" value="F:oxidoreductase activity"/>
    <property type="evidence" value="ECO:0007669"/>
    <property type="project" value="UniProtKB-KW"/>
</dbReference>
<evidence type="ECO:0000313" key="6">
    <source>
        <dbReference type="EMBL" id="AYQ54492.1"/>
    </source>
</evidence>